<organism evidence="1 2">
    <name type="scientific">Lymnaea stagnalis</name>
    <name type="common">Great pond snail</name>
    <name type="synonym">Helix stagnalis</name>
    <dbReference type="NCBI Taxonomy" id="6523"/>
    <lineage>
        <taxon>Eukaryota</taxon>
        <taxon>Metazoa</taxon>
        <taxon>Spiralia</taxon>
        <taxon>Lophotrochozoa</taxon>
        <taxon>Mollusca</taxon>
        <taxon>Gastropoda</taxon>
        <taxon>Heterobranchia</taxon>
        <taxon>Euthyneura</taxon>
        <taxon>Panpulmonata</taxon>
        <taxon>Hygrophila</taxon>
        <taxon>Lymnaeoidea</taxon>
        <taxon>Lymnaeidae</taxon>
        <taxon>Lymnaea</taxon>
    </lineage>
</organism>
<dbReference type="Proteomes" id="UP001497497">
    <property type="component" value="Unassembled WGS sequence"/>
</dbReference>
<evidence type="ECO:0000313" key="1">
    <source>
        <dbReference type="EMBL" id="CAL1536214.1"/>
    </source>
</evidence>
<dbReference type="AlphaFoldDB" id="A0AAV2HQN5"/>
<dbReference type="EMBL" id="CAXITT010000223">
    <property type="protein sequence ID" value="CAL1536214.1"/>
    <property type="molecule type" value="Genomic_DNA"/>
</dbReference>
<protein>
    <submittedName>
        <fullName evidence="1">Uncharacterized protein</fullName>
    </submittedName>
</protein>
<gene>
    <name evidence="1" type="ORF">GSLYS_00010127001</name>
</gene>
<evidence type="ECO:0000313" key="2">
    <source>
        <dbReference type="Proteomes" id="UP001497497"/>
    </source>
</evidence>
<proteinExistence type="predicted"/>
<sequence>MRITTLVFLKSILLYGDKLINDASKVAYFFFKWSYTKKNPGISEQASVIHHCHALVIHHCHAKKPTVTLSIGRATLIIIGAEDELVSLKEIQIPLDGRKLFSITKCYLSSICS</sequence>
<keyword evidence="2" id="KW-1185">Reference proteome</keyword>
<comment type="caution">
    <text evidence="1">The sequence shown here is derived from an EMBL/GenBank/DDBJ whole genome shotgun (WGS) entry which is preliminary data.</text>
</comment>
<reference evidence="1 2" key="1">
    <citation type="submission" date="2024-04" db="EMBL/GenBank/DDBJ databases">
        <authorList>
            <consortium name="Genoscope - CEA"/>
            <person name="William W."/>
        </authorList>
    </citation>
    <scope>NUCLEOTIDE SEQUENCE [LARGE SCALE GENOMIC DNA]</scope>
</reference>
<accession>A0AAV2HQN5</accession>
<name>A0AAV2HQN5_LYMST</name>